<evidence type="ECO:0000313" key="3">
    <source>
        <dbReference type="EMBL" id="CPR19169.1"/>
    </source>
</evidence>
<dbReference type="Pfam" id="PF03466">
    <property type="entry name" value="LysR_substrate"/>
    <property type="match status" value="1"/>
</dbReference>
<feature type="domain" description="LysR substrate-binding" evidence="2">
    <location>
        <begin position="11"/>
        <end position="82"/>
    </location>
</feature>
<dbReference type="SUPFAM" id="SSF53850">
    <property type="entry name" value="Periplasmic binding protein-like II"/>
    <property type="match status" value="1"/>
</dbReference>
<reference evidence="4" key="1">
    <citation type="submission" date="2015-01" db="EMBL/GenBank/DDBJ databases">
        <authorList>
            <person name="Paterson Steve"/>
        </authorList>
    </citation>
    <scope>NUCLEOTIDE SEQUENCE [LARGE SCALE GENOMIC DNA]</scope>
    <source>
        <strain evidence="4">OBR1</strain>
    </source>
</reference>
<dbReference type="GO" id="GO:0006351">
    <property type="term" value="P:DNA-templated transcription"/>
    <property type="evidence" value="ECO:0007669"/>
    <property type="project" value="TreeGrafter"/>
</dbReference>
<dbReference type="Proteomes" id="UP000044377">
    <property type="component" value="Unassembled WGS sequence"/>
</dbReference>
<proteinExistence type="inferred from homology"/>
<dbReference type="InterPro" id="IPR005119">
    <property type="entry name" value="LysR_subst-bd"/>
</dbReference>
<dbReference type="GO" id="GO:0043565">
    <property type="term" value="F:sequence-specific DNA binding"/>
    <property type="evidence" value="ECO:0007669"/>
    <property type="project" value="TreeGrafter"/>
</dbReference>
<keyword evidence="4" id="KW-1185">Reference proteome</keyword>
<name>A0A0G4JZ50_9GAMM</name>
<gene>
    <name evidence="3" type="ORF">BN1221_03614c</name>
</gene>
<evidence type="ECO:0000256" key="1">
    <source>
        <dbReference type="ARBA" id="ARBA00009437"/>
    </source>
</evidence>
<sequence length="86" mass="9277">MDSSISRLGPVFTDSNGAVDAAKAGLGVALVRRSFVASLIEEGLLIVPFEQGMKSSLAYYLVYPAVSLEQPHIAAFHRWLTAIARQ</sequence>
<dbReference type="GO" id="GO:0003700">
    <property type="term" value="F:DNA-binding transcription factor activity"/>
    <property type="evidence" value="ECO:0007669"/>
    <property type="project" value="TreeGrafter"/>
</dbReference>
<dbReference type="PANTHER" id="PTHR30537">
    <property type="entry name" value="HTH-TYPE TRANSCRIPTIONAL REGULATOR"/>
    <property type="match status" value="1"/>
</dbReference>
<accession>A0A0G4JZ50</accession>
<dbReference type="PANTHER" id="PTHR30537:SF74">
    <property type="entry name" value="HTH-TYPE TRANSCRIPTIONAL REGULATOR TRPI"/>
    <property type="match status" value="1"/>
</dbReference>
<organism evidence="3 4">
    <name type="scientific">Brenneria goodwinii</name>
    <dbReference type="NCBI Taxonomy" id="1109412"/>
    <lineage>
        <taxon>Bacteria</taxon>
        <taxon>Pseudomonadati</taxon>
        <taxon>Pseudomonadota</taxon>
        <taxon>Gammaproteobacteria</taxon>
        <taxon>Enterobacterales</taxon>
        <taxon>Pectobacteriaceae</taxon>
        <taxon>Brenneria</taxon>
    </lineage>
</organism>
<dbReference type="EMBL" id="CGIG01000001">
    <property type="protein sequence ID" value="CPR19169.1"/>
    <property type="molecule type" value="Genomic_DNA"/>
</dbReference>
<dbReference type="AlphaFoldDB" id="A0A0G4JZ50"/>
<evidence type="ECO:0000313" key="4">
    <source>
        <dbReference type="Proteomes" id="UP000044377"/>
    </source>
</evidence>
<dbReference type="RefSeq" id="WP_048638448.1">
    <property type="nucleotide sequence ID" value="NZ_CGIG01000001.1"/>
</dbReference>
<dbReference type="Gene3D" id="3.40.190.10">
    <property type="entry name" value="Periplasmic binding protein-like II"/>
    <property type="match status" value="2"/>
</dbReference>
<comment type="similarity">
    <text evidence="1">Belongs to the LysR transcriptional regulatory family.</text>
</comment>
<dbReference type="InterPro" id="IPR058163">
    <property type="entry name" value="LysR-type_TF_proteobact-type"/>
</dbReference>
<dbReference type="STRING" id="1109412.BN1221_03614c"/>
<evidence type="ECO:0000259" key="2">
    <source>
        <dbReference type="Pfam" id="PF03466"/>
    </source>
</evidence>
<protein>
    <submittedName>
        <fullName evidence="3">Glycine cleavage system transcriptional activator GcvA</fullName>
    </submittedName>
</protein>